<comment type="caution">
    <text evidence="5">The sequence shown here is derived from an EMBL/GenBank/DDBJ whole genome shotgun (WGS) entry which is preliminary data.</text>
</comment>
<organism evidence="5 6">
    <name type="scientific">Muricoprocola aceti</name>
    <dbReference type="NCBI Taxonomy" id="2981772"/>
    <lineage>
        <taxon>Bacteria</taxon>
        <taxon>Bacillati</taxon>
        <taxon>Bacillota</taxon>
        <taxon>Clostridia</taxon>
        <taxon>Lachnospirales</taxon>
        <taxon>Lachnospiraceae</taxon>
        <taxon>Muricoprocola</taxon>
    </lineage>
</organism>
<dbReference type="InterPro" id="IPR036291">
    <property type="entry name" value="NAD(P)-bd_dom_sf"/>
</dbReference>
<comment type="similarity">
    <text evidence="1">Belongs to the Gfo/Idh/MocA family.</text>
</comment>
<dbReference type="Gene3D" id="3.30.360.10">
    <property type="entry name" value="Dihydrodipicolinate Reductase, domain 2"/>
    <property type="match status" value="1"/>
</dbReference>
<keyword evidence="2 5" id="KW-0560">Oxidoreductase</keyword>
<dbReference type="SUPFAM" id="SSF51735">
    <property type="entry name" value="NAD(P)-binding Rossmann-fold domains"/>
    <property type="match status" value="1"/>
</dbReference>
<dbReference type="Pfam" id="PF01408">
    <property type="entry name" value="GFO_IDH_MocA"/>
    <property type="match status" value="1"/>
</dbReference>
<reference evidence="5 6" key="1">
    <citation type="journal article" date="2021" name="ISME Commun">
        <title>Automated analysis of genomic sequences facilitates high-throughput and comprehensive description of bacteria.</title>
        <authorList>
            <person name="Hitch T.C.A."/>
        </authorList>
    </citation>
    <scope>NUCLEOTIDE SEQUENCE [LARGE SCALE GENOMIC DNA]</scope>
    <source>
        <strain evidence="5 6">Sanger_29</strain>
    </source>
</reference>
<dbReference type="Proteomes" id="UP001652338">
    <property type="component" value="Unassembled WGS sequence"/>
</dbReference>
<dbReference type="InterPro" id="IPR030827">
    <property type="entry name" value="Myo_inos_IolG"/>
</dbReference>
<dbReference type="RefSeq" id="WP_262653729.1">
    <property type="nucleotide sequence ID" value="NZ_JAOQKE010000002.1"/>
</dbReference>
<evidence type="ECO:0000313" key="5">
    <source>
        <dbReference type="EMBL" id="MCU6724404.1"/>
    </source>
</evidence>
<proteinExistence type="inferred from homology"/>
<evidence type="ECO:0000256" key="1">
    <source>
        <dbReference type="ARBA" id="ARBA00010928"/>
    </source>
</evidence>
<dbReference type="EMBL" id="JAOQKE010000002">
    <property type="protein sequence ID" value="MCU6724404.1"/>
    <property type="molecule type" value="Genomic_DNA"/>
</dbReference>
<protein>
    <submittedName>
        <fullName evidence="5">Inositol 2-dehydrogenase</fullName>
        <ecNumber evidence="5">1.1.1.18</ecNumber>
    </submittedName>
</protein>
<dbReference type="Gene3D" id="3.40.50.720">
    <property type="entry name" value="NAD(P)-binding Rossmann-like Domain"/>
    <property type="match status" value="1"/>
</dbReference>
<name>A0ABT2SIR6_9FIRM</name>
<dbReference type="Pfam" id="PF22725">
    <property type="entry name" value="GFO_IDH_MocA_C3"/>
    <property type="match status" value="1"/>
</dbReference>
<gene>
    <name evidence="5" type="primary">iolG</name>
    <name evidence="5" type="ORF">OCV47_03355</name>
</gene>
<dbReference type="InterPro" id="IPR055170">
    <property type="entry name" value="GFO_IDH_MocA-like_dom"/>
</dbReference>
<dbReference type="EC" id="1.1.1.18" evidence="5"/>
<feature type="domain" description="GFO/IDH/MocA-like oxidoreductase" evidence="4">
    <location>
        <begin position="131"/>
        <end position="251"/>
    </location>
</feature>
<dbReference type="NCBIfam" id="TIGR04380">
    <property type="entry name" value="myo_inos_iolG"/>
    <property type="match status" value="1"/>
</dbReference>
<evidence type="ECO:0000259" key="3">
    <source>
        <dbReference type="Pfam" id="PF01408"/>
    </source>
</evidence>
<dbReference type="InterPro" id="IPR000683">
    <property type="entry name" value="Gfo/Idh/MocA-like_OxRdtase_N"/>
</dbReference>
<evidence type="ECO:0000256" key="2">
    <source>
        <dbReference type="ARBA" id="ARBA00023002"/>
    </source>
</evidence>
<keyword evidence="6" id="KW-1185">Reference proteome</keyword>
<evidence type="ECO:0000313" key="6">
    <source>
        <dbReference type="Proteomes" id="UP001652338"/>
    </source>
</evidence>
<accession>A0ABT2SIR6</accession>
<dbReference type="GO" id="GO:0050112">
    <property type="term" value="F:inositol 2-dehydrogenase (NAD+) activity"/>
    <property type="evidence" value="ECO:0007669"/>
    <property type="project" value="UniProtKB-EC"/>
</dbReference>
<dbReference type="PANTHER" id="PTHR42840">
    <property type="entry name" value="NAD(P)-BINDING ROSSMANN-FOLD SUPERFAMILY PROTEIN-RELATED"/>
    <property type="match status" value="1"/>
</dbReference>
<dbReference type="PANTHER" id="PTHR42840:SF3">
    <property type="entry name" value="BINDING ROSSMANN FOLD OXIDOREDUCTASE, PUTATIVE (AFU_ORTHOLOGUE AFUA_2G10240)-RELATED"/>
    <property type="match status" value="1"/>
</dbReference>
<sequence>MINLGIIGAGRIGKVHIESISTQIPNAKVKMLADPFMDEEKEAWAKSRGVEQVTKDYHEILNNPEIDAVLICSSTDTHASISIEAIEADKHVFCEKPVDHSIEKIRQVQEALKKHPVKYQVGFNRRFDHNFEAVQKAVAAGKIGASHIIRITSRDPEPPALAYIKVSGGMFLDMTIHDFDMARFLAGCNAEEIYVQAAVLVDPAIGEAGDVDTAIITMRMENGSLVTIDNSRKAVYGYDQRVEVFGSEGMISVGNDTASSAVISTAEGVTGEKPLYFFLERYMQSYAKEIQCFLQAVEQDTDTPLGIIDGLEAIYMGLAARKSLEEHRPVKISEIITNVEEQE</sequence>
<feature type="domain" description="Gfo/Idh/MocA-like oxidoreductase N-terminal" evidence="3">
    <location>
        <begin position="2"/>
        <end position="123"/>
    </location>
</feature>
<evidence type="ECO:0000259" key="4">
    <source>
        <dbReference type="Pfam" id="PF22725"/>
    </source>
</evidence>
<dbReference type="SUPFAM" id="SSF55347">
    <property type="entry name" value="Glyceraldehyde-3-phosphate dehydrogenase-like, C-terminal domain"/>
    <property type="match status" value="1"/>
</dbReference>